<organism evidence="1 2">
    <name type="scientific">Dissostichus eleginoides</name>
    <name type="common">Patagonian toothfish</name>
    <name type="synonym">Dissostichus amissus</name>
    <dbReference type="NCBI Taxonomy" id="100907"/>
    <lineage>
        <taxon>Eukaryota</taxon>
        <taxon>Metazoa</taxon>
        <taxon>Chordata</taxon>
        <taxon>Craniata</taxon>
        <taxon>Vertebrata</taxon>
        <taxon>Euteleostomi</taxon>
        <taxon>Actinopterygii</taxon>
        <taxon>Neopterygii</taxon>
        <taxon>Teleostei</taxon>
        <taxon>Neoteleostei</taxon>
        <taxon>Acanthomorphata</taxon>
        <taxon>Eupercaria</taxon>
        <taxon>Perciformes</taxon>
        <taxon>Notothenioidei</taxon>
        <taxon>Nototheniidae</taxon>
        <taxon>Dissostichus</taxon>
    </lineage>
</organism>
<gene>
    <name evidence="1" type="ORF">KUDE01_002350</name>
</gene>
<name>A0AAD9B478_DISEL</name>
<evidence type="ECO:0000313" key="2">
    <source>
        <dbReference type="Proteomes" id="UP001228049"/>
    </source>
</evidence>
<reference evidence="1" key="1">
    <citation type="submission" date="2023-04" db="EMBL/GenBank/DDBJ databases">
        <title>Chromosome-level genome of Chaenocephalus aceratus.</title>
        <authorList>
            <person name="Park H."/>
        </authorList>
    </citation>
    <scope>NUCLEOTIDE SEQUENCE</scope>
    <source>
        <strain evidence="1">DE</strain>
        <tissue evidence="1">Muscle</tissue>
    </source>
</reference>
<protein>
    <submittedName>
        <fullName evidence="1">Protein translocase subunit SecA 2</fullName>
    </submittedName>
</protein>
<accession>A0AAD9B478</accession>
<dbReference type="EMBL" id="JASDAP010000027">
    <property type="protein sequence ID" value="KAK1877032.1"/>
    <property type="molecule type" value="Genomic_DNA"/>
</dbReference>
<dbReference type="Proteomes" id="UP001228049">
    <property type="component" value="Unassembled WGS sequence"/>
</dbReference>
<evidence type="ECO:0000313" key="1">
    <source>
        <dbReference type="EMBL" id="KAK1877032.1"/>
    </source>
</evidence>
<comment type="caution">
    <text evidence="1">The sequence shown here is derived from an EMBL/GenBank/DDBJ whole genome shotgun (WGS) entry which is preliminary data.</text>
</comment>
<feature type="non-terminal residue" evidence="1">
    <location>
        <position position="98"/>
    </location>
</feature>
<dbReference type="AlphaFoldDB" id="A0AAD9B478"/>
<keyword evidence="2" id="KW-1185">Reference proteome</keyword>
<sequence length="98" mass="10704">MCRRRVGFLEGHTATEMQPHPLQRVPVLRIPEGTLLFSFNGTPKRLAHLSMADVIGSRSKALKSDTFPAAPPHDLPWVSDAESIPADGGSTLIYPNKT</sequence>
<proteinExistence type="predicted"/>